<dbReference type="Proteomes" id="UP001255856">
    <property type="component" value="Unassembled WGS sequence"/>
</dbReference>
<dbReference type="EMBL" id="JASFZW010000003">
    <property type="protein sequence ID" value="KAK2079132.1"/>
    <property type="molecule type" value="Genomic_DNA"/>
</dbReference>
<evidence type="ECO:0000313" key="1">
    <source>
        <dbReference type="EMBL" id="KAK2079132.1"/>
    </source>
</evidence>
<comment type="caution">
    <text evidence="1">The sequence shown here is derived from an EMBL/GenBank/DDBJ whole genome shotgun (WGS) entry which is preliminary data.</text>
</comment>
<dbReference type="GO" id="GO:0006487">
    <property type="term" value="P:protein N-linked glycosylation"/>
    <property type="evidence" value="ECO:0007669"/>
    <property type="project" value="TreeGrafter"/>
</dbReference>
<evidence type="ECO:0000313" key="2">
    <source>
        <dbReference type="Proteomes" id="UP001255856"/>
    </source>
</evidence>
<dbReference type="InterPro" id="IPR007577">
    <property type="entry name" value="GlycoTrfase_DXD_sugar-bd_CS"/>
</dbReference>
<dbReference type="AlphaFoldDB" id="A0AAD9IMQ9"/>
<keyword evidence="2" id="KW-1185">Reference proteome</keyword>
<dbReference type="Gene3D" id="3.40.50.150">
    <property type="entry name" value="Vaccinia Virus protein VP39"/>
    <property type="match status" value="1"/>
</dbReference>
<dbReference type="GO" id="GO:0000009">
    <property type="term" value="F:alpha-1,6-mannosyltransferase activity"/>
    <property type="evidence" value="ECO:0007669"/>
    <property type="project" value="InterPro"/>
</dbReference>
<dbReference type="SUPFAM" id="SSF53448">
    <property type="entry name" value="Nucleotide-diphospho-sugar transferases"/>
    <property type="match status" value="1"/>
</dbReference>
<protein>
    <submittedName>
        <fullName evidence="1">Uncharacterized protein</fullName>
    </submittedName>
</protein>
<dbReference type="GO" id="GO:0000136">
    <property type="term" value="C:mannan polymerase complex"/>
    <property type="evidence" value="ECO:0007669"/>
    <property type="project" value="TreeGrafter"/>
</dbReference>
<dbReference type="Pfam" id="PF04488">
    <property type="entry name" value="Gly_transf_sug"/>
    <property type="match status" value="1"/>
</dbReference>
<gene>
    <name evidence="1" type="ORF">QBZ16_002823</name>
</gene>
<proteinExistence type="predicted"/>
<accession>A0AAD9IMQ9</accession>
<sequence>MLGFYNSSWRRPDVPVDPSELGLKLSPSVHGAMRSWRLQNPDHSHHLWDSHDLTALIRTQYPEYLDLWTNQLAKGVEKADFGRYLVVYHVGGVYADADAECVRPMTELLAAEGNLVVGWEHFRRRDQARDQAQRQAQLTQWWFAAPPRHPALRAVMDAIKALGNVTMFDTIRDTIERTGPGLHTSVLLPLVSGAAGKAPCVPGAPPRAHCITILPQTVAGNMAGNDDNHFTRFVKHHFTRSWFYQFEDGQRETRNGTVLSHDELPVGAELFPTTVLEEPRFVLVHQLVQMGVPGDRVDVGEAMAILGTPGLNGDTSVPSYPLRAFFEAVRLFEQEALAGAPATVVDIGAGYGLVALSAAARGYRVAAWEAAPQALAALRARVAHNPGFAGRVRVRPGAVRAATAQNATATGCLGDQSEALAHGYSLFHVAPECRGRVAVANVTQALAGVSGWAGLHLNAYDFTPALAARLLPRLLEAGRPPLLVEVSGRPGEAAGRGDWLDALVRAGYNQVRHWGRLCRDTLDLEARGIADKGTLGYARHPDEHGCLIYSGELAVTALIGSTEGRSATFVITAPPRAPVTAEHWVVASAEPQIPEPLAGANITIVHSEIVV</sequence>
<dbReference type="Gene3D" id="3.90.550.20">
    <property type="match status" value="1"/>
</dbReference>
<reference evidence="1" key="1">
    <citation type="submission" date="2021-01" db="EMBL/GenBank/DDBJ databases">
        <authorList>
            <person name="Eckstrom K.M.E."/>
        </authorList>
    </citation>
    <scope>NUCLEOTIDE SEQUENCE</scope>
    <source>
        <strain evidence="1">UVCC 0001</strain>
    </source>
</reference>
<dbReference type="InterPro" id="IPR029044">
    <property type="entry name" value="Nucleotide-diphossugar_trans"/>
</dbReference>
<organism evidence="1 2">
    <name type="scientific">Prototheca wickerhamii</name>
    <dbReference type="NCBI Taxonomy" id="3111"/>
    <lineage>
        <taxon>Eukaryota</taxon>
        <taxon>Viridiplantae</taxon>
        <taxon>Chlorophyta</taxon>
        <taxon>core chlorophytes</taxon>
        <taxon>Trebouxiophyceae</taxon>
        <taxon>Chlorellales</taxon>
        <taxon>Chlorellaceae</taxon>
        <taxon>Prototheca</taxon>
    </lineage>
</organism>
<dbReference type="InterPro" id="IPR039367">
    <property type="entry name" value="Och1-like"/>
</dbReference>
<dbReference type="InterPro" id="IPR029063">
    <property type="entry name" value="SAM-dependent_MTases_sf"/>
</dbReference>
<dbReference type="SUPFAM" id="SSF53335">
    <property type="entry name" value="S-adenosyl-L-methionine-dependent methyltransferases"/>
    <property type="match status" value="1"/>
</dbReference>
<name>A0AAD9IMQ9_PROWI</name>
<dbReference type="PANTHER" id="PTHR31834:SF1">
    <property type="entry name" value="INITIATION-SPECIFIC ALPHA-1,6-MANNOSYLTRANSFERASE"/>
    <property type="match status" value="1"/>
</dbReference>
<dbReference type="PANTHER" id="PTHR31834">
    <property type="entry name" value="INITIATION-SPECIFIC ALPHA-1,6-MANNOSYLTRANSFERASE"/>
    <property type="match status" value="1"/>
</dbReference>